<dbReference type="AlphaFoldDB" id="A0A316V397"/>
<feature type="region of interest" description="Disordered" evidence="1">
    <location>
        <begin position="49"/>
        <end position="77"/>
    </location>
</feature>
<feature type="signal peptide" evidence="2">
    <location>
        <begin position="1"/>
        <end position="22"/>
    </location>
</feature>
<gene>
    <name evidence="3" type="ORF">FA14DRAFT_181919</name>
</gene>
<dbReference type="Proteomes" id="UP000245771">
    <property type="component" value="Unassembled WGS sequence"/>
</dbReference>
<sequence length="214" mass="24993">MNMSKKTTIFVFLLPFVVVSFAADHGDKHYRHQRTDSFDFDPMSFLVDPDVPDAGANSPVSTVPPTPQASSLARSDLVSSIPQASRIDIPVVRRMEGETEQQYQKRRNKRRKLIHNAKPEHEKEMYRKKRNEEQRMNRKRIKEQTGFSELKQARLAEFKQLESEGRATDEQKEEIRKAYLQRKATNLKYESKKVAQGFKRKTKGWVKLQPDKKS</sequence>
<organism evidence="3 4">
    <name type="scientific">Meira miltonrushii</name>
    <dbReference type="NCBI Taxonomy" id="1280837"/>
    <lineage>
        <taxon>Eukaryota</taxon>
        <taxon>Fungi</taxon>
        <taxon>Dikarya</taxon>
        <taxon>Basidiomycota</taxon>
        <taxon>Ustilaginomycotina</taxon>
        <taxon>Exobasidiomycetes</taxon>
        <taxon>Exobasidiales</taxon>
        <taxon>Brachybasidiaceae</taxon>
        <taxon>Meira</taxon>
    </lineage>
</organism>
<evidence type="ECO:0000256" key="2">
    <source>
        <dbReference type="SAM" id="SignalP"/>
    </source>
</evidence>
<dbReference type="InParanoid" id="A0A316V397"/>
<name>A0A316V397_9BASI</name>
<dbReference type="GeneID" id="37022937"/>
<evidence type="ECO:0000256" key="1">
    <source>
        <dbReference type="SAM" id="MobiDB-lite"/>
    </source>
</evidence>
<feature type="region of interest" description="Disordered" evidence="1">
    <location>
        <begin position="95"/>
        <end position="138"/>
    </location>
</feature>
<feature type="chain" id="PRO_5016293679" evidence="2">
    <location>
        <begin position="23"/>
        <end position="214"/>
    </location>
</feature>
<dbReference type="EMBL" id="KZ819606">
    <property type="protein sequence ID" value="PWN32000.1"/>
    <property type="molecule type" value="Genomic_DNA"/>
</dbReference>
<feature type="compositionally biased region" description="Basic and acidic residues" evidence="1">
    <location>
        <begin position="117"/>
        <end position="136"/>
    </location>
</feature>
<protein>
    <submittedName>
        <fullName evidence="3">Uncharacterized protein</fullName>
    </submittedName>
</protein>
<evidence type="ECO:0000313" key="3">
    <source>
        <dbReference type="EMBL" id="PWN32000.1"/>
    </source>
</evidence>
<keyword evidence="2" id="KW-0732">Signal</keyword>
<feature type="compositionally biased region" description="Polar residues" evidence="1">
    <location>
        <begin position="68"/>
        <end position="77"/>
    </location>
</feature>
<keyword evidence="4" id="KW-1185">Reference proteome</keyword>
<accession>A0A316V397</accession>
<reference evidence="3 4" key="1">
    <citation type="journal article" date="2018" name="Mol. Biol. Evol.">
        <title>Broad Genomic Sampling Reveals a Smut Pathogenic Ancestry of the Fungal Clade Ustilaginomycotina.</title>
        <authorList>
            <person name="Kijpornyongpan T."/>
            <person name="Mondo S.J."/>
            <person name="Barry K."/>
            <person name="Sandor L."/>
            <person name="Lee J."/>
            <person name="Lipzen A."/>
            <person name="Pangilinan J."/>
            <person name="LaButti K."/>
            <person name="Hainaut M."/>
            <person name="Henrissat B."/>
            <person name="Grigoriev I.V."/>
            <person name="Spatafora J.W."/>
            <person name="Aime M.C."/>
        </authorList>
    </citation>
    <scope>NUCLEOTIDE SEQUENCE [LARGE SCALE GENOMIC DNA]</scope>
    <source>
        <strain evidence="3 4">MCA 3882</strain>
    </source>
</reference>
<feature type="compositionally biased region" description="Basic residues" evidence="1">
    <location>
        <begin position="104"/>
        <end position="115"/>
    </location>
</feature>
<evidence type="ECO:0000313" key="4">
    <source>
        <dbReference type="Proteomes" id="UP000245771"/>
    </source>
</evidence>
<dbReference type="RefSeq" id="XP_025352302.1">
    <property type="nucleotide sequence ID" value="XM_025501156.1"/>
</dbReference>
<proteinExistence type="predicted"/>